<dbReference type="EMBL" id="JARUJP010000017">
    <property type="protein sequence ID" value="MDW8802252.1"/>
    <property type="molecule type" value="Genomic_DNA"/>
</dbReference>
<dbReference type="PANTHER" id="PTHR30509:SF9">
    <property type="entry name" value="MULTIDRUG RESISTANCE PROTEIN MDTO"/>
    <property type="match status" value="1"/>
</dbReference>
<dbReference type="Proteomes" id="UP001281656">
    <property type="component" value="Unassembled WGS sequence"/>
</dbReference>
<sequence length="283" mass="31929">MRTIKTAISVSICVELSKFFNSDYIFYAAVAAVMAMQNSVSDSFKAGKNRMLGTIVGAFIGLIFAIISPGNTALSGIGIIIIIYICNSFNWKKSVTISCTVFLVIMLSLQDRGPVAYSLNRTFDTFLGIIVAVLVNYFISPPEYIGKVYEARIAIVDRIFTFVQDKLCNNKEIDLQSMNDEISKLEEILKICLSELRIKKQEVLGMDRIKNSIEVCKDIYMHLKITESLKKGYSLNEENYIKVKELFQCDMDIEKSGDDINNIVFNYHISKIIEGLNQLKNIA</sequence>
<dbReference type="Pfam" id="PF06081">
    <property type="entry name" value="ArAE_1"/>
    <property type="match status" value="1"/>
</dbReference>
<evidence type="ECO:0000256" key="7">
    <source>
        <dbReference type="SAM" id="Phobius"/>
    </source>
</evidence>
<evidence type="ECO:0000256" key="6">
    <source>
        <dbReference type="SAM" id="Coils"/>
    </source>
</evidence>
<keyword evidence="2" id="KW-1003">Cell membrane</keyword>
<keyword evidence="9" id="KW-1185">Reference proteome</keyword>
<evidence type="ECO:0000313" key="8">
    <source>
        <dbReference type="EMBL" id="MDW8802252.1"/>
    </source>
</evidence>
<name>A0ABU4JVS3_9CLOT</name>
<protein>
    <submittedName>
        <fullName evidence="8">Aromatic acid exporter family protein</fullName>
    </submittedName>
</protein>
<organism evidence="8 9">
    <name type="scientific">Clostridium tanneri</name>
    <dbReference type="NCBI Taxonomy" id="3037988"/>
    <lineage>
        <taxon>Bacteria</taxon>
        <taxon>Bacillati</taxon>
        <taxon>Bacillota</taxon>
        <taxon>Clostridia</taxon>
        <taxon>Eubacteriales</taxon>
        <taxon>Clostridiaceae</taxon>
        <taxon>Clostridium</taxon>
    </lineage>
</organism>
<evidence type="ECO:0000256" key="5">
    <source>
        <dbReference type="ARBA" id="ARBA00023136"/>
    </source>
</evidence>
<evidence type="ECO:0000256" key="1">
    <source>
        <dbReference type="ARBA" id="ARBA00004651"/>
    </source>
</evidence>
<keyword evidence="4 7" id="KW-1133">Transmembrane helix</keyword>
<keyword evidence="3 7" id="KW-0812">Transmembrane</keyword>
<feature type="transmembrane region" description="Helical" evidence="7">
    <location>
        <begin position="52"/>
        <end position="85"/>
    </location>
</feature>
<feature type="transmembrane region" description="Helical" evidence="7">
    <location>
        <begin position="121"/>
        <end position="139"/>
    </location>
</feature>
<evidence type="ECO:0000256" key="4">
    <source>
        <dbReference type="ARBA" id="ARBA00022989"/>
    </source>
</evidence>
<feature type="coiled-coil region" evidence="6">
    <location>
        <begin position="168"/>
        <end position="195"/>
    </location>
</feature>
<keyword evidence="5 7" id="KW-0472">Membrane</keyword>
<keyword evidence="6" id="KW-0175">Coiled coil</keyword>
<dbReference type="PANTHER" id="PTHR30509">
    <property type="entry name" value="P-HYDROXYBENZOIC ACID EFFLUX PUMP SUBUNIT-RELATED"/>
    <property type="match status" value="1"/>
</dbReference>
<accession>A0ABU4JVS3</accession>
<gene>
    <name evidence="8" type="ORF">P8V03_13940</name>
</gene>
<feature type="transmembrane region" description="Helical" evidence="7">
    <location>
        <begin position="91"/>
        <end position="109"/>
    </location>
</feature>
<proteinExistence type="predicted"/>
<dbReference type="RefSeq" id="WP_318798617.1">
    <property type="nucleotide sequence ID" value="NZ_JARUJP010000017.1"/>
</dbReference>
<evidence type="ECO:0000313" key="9">
    <source>
        <dbReference type="Proteomes" id="UP001281656"/>
    </source>
</evidence>
<comment type="subcellular location">
    <subcellularLocation>
        <location evidence="1">Cell membrane</location>
        <topology evidence="1">Multi-pass membrane protein</topology>
    </subcellularLocation>
</comment>
<evidence type="ECO:0000256" key="3">
    <source>
        <dbReference type="ARBA" id="ARBA00022692"/>
    </source>
</evidence>
<reference evidence="8 9" key="1">
    <citation type="submission" date="2023-04" db="EMBL/GenBank/DDBJ databases">
        <title>Clostridium tannerae sp. nov., isolated from the fecal material of an alpaca.</title>
        <authorList>
            <person name="Miller S."/>
            <person name="Hendry M."/>
            <person name="King J."/>
            <person name="Sankaranarayanan K."/>
            <person name="Lawson P.A."/>
        </authorList>
    </citation>
    <scope>NUCLEOTIDE SEQUENCE [LARGE SCALE GENOMIC DNA]</scope>
    <source>
        <strain evidence="8 9">A1-XYC3</strain>
    </source>
</reference>
<dbReference type="InterPro" id="IPR010343">
    <property type="entry name" value="ArAE_1"/>
</dbReference>
<feature type="transmembrane region" description="Helical" evidence="7">
    <location>
        <begin position="24"/>
        <end position="40"/>
    </location>
</feature>
<evidence type="ECO:0000256" key="2">
    <source>
        <dbReference type="ARBA" id="ARBA00022475"/>
    </source>
</evidence>
<comment type="caution">
    <text evidence="8">The sequence shown here is derived from an EMBL/GenBank/DDBJ whole genome shotgun (WGS) entry which is preliminary data.</text>
</comment>